<gene>
    <name evidence="2" type="ORF">EV356DRAFT_212125</name>
</gene>
<evidence type="ECO:0000313" key="3">
    <source>
        <dbReference type="Proteomes" id="UP000800092"/>
    </source>
</evidence>
<keyword evidence="1" id="KW-0732">Signal</keyword>
<organism evidence="2 3">
    <name type="scientific">Viridothelium virens</name>
    <name type="common">Speckled blister lichen</name>
    <name type="synonym">Trypethelium virens</name>
    <dbReference type="NCBI Taxonomy" id="1048519"/>
    <lineage>
        <taxon>Eukaryota</taxon>
        <taxon>Fungi</taxon>
        <taxon>Dikarya</taxon>
        <taxon>Ascomycota</taxon>
        <taxon>Pezizomycotina</taxon>
        <taxon>Dothideomycetes</taxon>
        <taxon>Dothideomycetes incertae sedis</taxon>
        <taxon>Trypetheliales</taxon>
        <taxon>Trypetheliaceae</taxon>
        <taxon>Viridothelium</taxon>
    </lineage>
</organism>
<proteinExistence type="predicted"/>
<dbReference type="Proteomes" id="UP000800092">
    <property type="component" value="Unassembled WGS sequence"/>
</dbReference>
<evidence type="ECO:0000256" key="1">
    <source>
        <dbReference type="SAM" id="SignalP"/>
    </source>
</evidence>
<feature type="signal peptide" evidence="1">
    <location>
        <begin position="1"/>
        <end position="16"/>
    </location>
</feature>
<protein>
    <recommendedName>
        <fullName evidence="4">Secreted protein</fullName>
    </recommendedName>
</protein>
<keyword evidence="3" id="KW-1185">Reference proteome</keyword>
<feature type="chain" id="PRO_5025368765" description="Secreted protein" evidence="1">
    <location>
        <begin position="17"/>
        <end position="76"/>
    </location>
</feature>
<reference evidence="2" key="1">
    <citation type="journal article" date="2020" name="Stud. Mycol.">
        <title>101 Dothideomycetes genomes: a test case for predicting lifestyles and emergence of pathogens.</title>
        <authorList>
            <person name="Haridas S."/>
            <person name="Albert R."/>
            <person name="Binder M."/>
            <person name="Bloem J."/>
            <person name="Labutti K."/>
            <person name="Salamov A."/>
            <person name="Andreopoulos B."/>
            <person name="Baker S."/>
            <person name="Barry K."/>
            <person name="Bills G."/>
            <person name="Bluhm B."/>
            <person name="Cannon C."/>
            <person name="Castanera R."/>
            <person name="Culley D."/>
            <person name="Daum C."/>
            <person name="Ezra D."/>
            <person name="Gonzalez J."/>
            <person name="Henrissat B."/>
            <person name="Kuo A."/>
            <person name="Liang C."/>
            <person name="Lipzen A."/>
            <person name="Lutzoni F."/>
            <person name="Magnuson J."/>
            <person name="Mondo S."/>
            <person name="Nolan M."/>
            <person name="Ohm R."/>
            <person name="Pangilinan J."/>
            <person name="Park H.-J."/>
            <person name="Ramirez L."/>
            <person name="Alfaro M."/>
            <person name="Sun H."/>
            <person name="Tritt A."/>
            <person name="Yoshinaga Y."/>
            <person name="Zwiers L.-H."/>
            <person name="Turgeon B."/>
            <person name="Goodwin S."/>
            <person name="Spatafora J."/>
            <person name="Crous P."/>
            <person name="Grigoriev I."/>
        </authorList>
    </citation>
    <scope>NUCLEOTIDE SEQUENCE</scope>
    <source>
        <strain evidence="2">Tuck. ex Michener</strain>
    </source>
</reference>
<accession>A0A6A6H590</accession>
<name>A0A6A6H590_VIRVR</name>
<evidence type="ECO:0000313" key="2">
    <source>
        <dbReference type="EMBL" id="KAF2233254.1"/>
    </source>
</evidence>
<sequence length="76" mass="8404">MLILDWIASLLASTWAIKSQISSVVPCVCCPEPTERCITLAKPSQPRRGCIDTRKTVPPYSVVLAKQKSYWVANPS</sequence>
<dbReference type="AlphaFoldDB" id="A0A6A6H590"/>
<evidence type="ECO:0008006" key="4">
    <source>
        <dbReference type="Google" id="ProtNLM"/>
    </source>
</evidence>
<dbReference type="EMBL" id="ML991808">
    <property type="protein sequence ID" value="KAF2233254.1"/>
    <property type="molecule type" value="Genomic_DNA"/>
</dbReference>